<dbReference type="GeneID" id="25317495"/>
<protein>
    <submittedName>
        <fullName evidence="2">Uncharacterized protein</fullName>
    </submittedName>
</protein>
<organism evidence="2 3">
    <name type="scientific">Rasamsonia emersonii (strain ATCC 16479 / CBS 393.64 / IMI 116815)</name>
    <dbReference type="NCBI Taxonomy" id="1408163"/>
    <lineage>
        <taxon>Eukaryota</taxon>
        <taxon>Fungi</taxon>
        <taxon>Dikarya</taxon>
        <taxon>Ascomycota</taxon>
        <taxon>Pezizomycotina</taxon>
        <taxon>Eurotiomycetes</taxon>
        <taxon>Eurotiomycetidae</taxon>
        <taxon>Eurotiales</taxon>
        <taxon>Trichocomaceae</taxon>
        <taxon>Rasamsonia</taxon>
    </lineage>
</organism>
<proteinExistence type="predicted"/>
<evidence type="ECO:0000313" key="3">
    <source>
        <dbReference type="Proteomes" id="UP000053958"/>
    </source>
</evidence>
<feature type="compositionally biased region" description="Polar residues" evidence="1">
    <location>
        <begin position="78"/>
        <end position="95"/>
    </location>
</feature>
<dbReference type="RefSeq" id="XP_013327435.1">
    <property type="nucleotide sequence ID" value="XM_013471981.1"/>
</dbReference>
<evidence type="ECO:0000313" key="2">
    <source>
        <dbReference type="EMBL" id="KKA20823.1"/>
    </source>
</evidence>
<evidence type="ECO:0000256" key="1">
    <source>
        <dbReference type="SAM" id="MobiDB-lite"/>
    </source>
</evidence>
<gene>
    <name evidence="2" type="ORF">T310_5150</name>
</gene>
<reference evidence="2 3" key="1">
    <citation type="submission" date="2015-04" db="EMBL/GenBank/DDBJ databases">
        <authorList>
            <person name="Heijne W.H."/>
            <person name="Fedorova N.D."/>
            <person name="Nierman W.C."/>
            <person name="Vollebregt A.W."/>
            <person name="Zhao Z."/>
            <person name="Wu L."/>
            <person name="Kumar M."/>
            <person name="Stam H."/>
            <person name="van den Berg M.A."/>
            <person name="Pel H.J."/>
        </authorList>
    </citation>
    <scope>NUCLEOTIDE SEQUENCE [LARGE SCALE GENOMIC DNA]</scope>
    <source>
        <strain evidence="2 3">CBS 393.64</strain>
    </source>
</reference>
<comment type="caution">
    <text evidence="2">The sequence shown here is derived from an EMBL/GenBank/DDBJ whole genome shotgun (WGS) entry which is preliminary data.</text>
</comment>
<feature type="region of interest" description="Disordered" evidence="1">
    <location>
        <begin position="78"/>
        <end position="104"/>
    </location>
</feature>
<keyword evidence="3" id="KW-1185">Reference proteome</keyword>
<accession>A0A0F4YT73</accession>
<sequence length="104" mass="11549">KNRYMTAGKMPLLCSLLIVPFCIPPLVFPVVCCIPSLYTFHGTFCGILYTISRSPHGILSFDSPNPCVMSQQEITLSNTAMQDETITPQGSNRANSRSRDKNEH</sequence>
<dbReference type="Proteomes" id="UP000053958">
    <property type="component" value="Unassembled WGS sequence"/>
</dbReference>
<dbReference type="AlphaFoldDB" id="A0A0F4YT73"/>
<name>A0A0F4YT73_RASE3</name>
<dbReference type="EMBL" id="LASV01000228">
    <property type="protein sequence ID" value="KKA20823.1"/>
    <property type="molecule type" value="Genomic_DNA"/>
</dbReference>
<feature type="non-terminal residue" evidence="2">
    <location>
        <position position="1"/>
    </location>
</feature>